<dbReference type="InterPro" id="IPR027359">
    <property type="entry name" value="Volt_channel_dom_sf"/>
</dbReference>
<dbReference type="PANTHER" id="PTHR10037">
    <property type="entry name" value="VOLTAGE-GATED CATION CHANNEL CALCIUM AND SODIUM"/>
    <property type="match status" value="1"/>
</dbReference>
<proteinExistence type="predicted"/>
<protein>
    <submittedName>
        <fullName evidence="7">Ion transporter</fullName>
    </submittedName>
</protein>
<dbReference type="RefSeq" id="WP_310799175.1">
    <property type="nucleotide sequence ID" value="NZ_CP123872.1"/>
</dbReference>
<dbReference type="SUPFAM" id="SSF81324">
    <property type="entry name" value="Voltage-gated potassium channels"/>
    <property type="match status" value="1"/>
</dbReference>
<dbReference type="GO" id="GO:0001518">
    <property type="term" value="C:voltage-gated sodium channel complex"/>
    <property type="evidence" value="ECO:0007669"/>
    <property type="project" value="TreeGrafter"/>
</dbReference>
<accession>A0AA52HA71</accession>
<name>A0AA52HA71_9PROT</name>
<keyword evidence="8" id="KW-1185">Reference proteome</keyword>
<dbReference type="Proteomes" id="UP001268683">
    <property type="component" value="Chromosome"/>
</dbReference>
<evidence type="ECO:0000259" key="6">
    <source>
        <dbReference type="Pfam" id="PF00520"/>
    </source>
</evidence>
<organism evidence="7 8">
    <name type="scientific">Temperatibacter marinus</name>
    <dbReference type="NCBI Taxonomy" id="1456591"/>
    <lineage>
        <taxon>Bacteria</taxon>
        <taxon>Pseudomonadati</taxon>
        <taxon>Pseudomonadota</taxon>
        <taxon>Alphaproteobacteria</taxon>
        <taxon>Kordiimonadales</taxon>
        <taxon>Temperatibacteraceae</taxon>
        <taxon>Temperatibacter</taxon>
    </lineage>
</organism>
<evidence type="ECO:0000313" key="7">
    <source>
        <dbReference type="EMBL" id="WND03322.1"/>
    </source>
</evidence>
<keyword evidence="3 5" id="KW-1133">Transmembrane helix</keyword>
<feature type="transmembrane region" description="Helical" evidence="5">
    <location>
        <begin position="138"/>
        <end position="164"/>
    </location>
</feature>
<keyword evidence="4 5" id="KW-0472">Membrane</keyword>
<evidence type="ECO:0000313" key="8">
    <source>
        <dbReference type="Proteomes" id="UP001268683"/>
    </source>
</evidence>
<feature type="transmembrane region" description="Helical" evidence="5">
    <location>
        <begin position="215"/>
        <end position="238"/>
    </location>
</feature>
<dbReference type="Pfam" id="PF00520">
    <property type="entry name" value="Ion_trans"/>
    <property type="match status" value="1"/>
</dbReference>
<dbReference type="InterPro" id="IPR005821">
    <property type="entry name" value="Ion_trans_dom"/>
</dbReference>
<dbReference type="InterPro" id="IPR043203">
    <property type="entry name" value="VGCC_Ca_Na"/>
</dbReference>
<dbReference type="KEGG" id="tmk:QGN29_02925"/>
<feature type="domain" description="Ion transport" evidence="6">
    <location>
        <begin position="32"/>
        <end position="247"/>
    </location>
</feature>
<feature type="transmembrane region" description="Helical" evidence="5">
    <location>
        <begin position="98"/>
        <end position="118"/>
    </location>
</feature>
<feature type="transmembrane region" description="Helical" evidence="5">
    <location>
        <begin position="33"/>
        <end position="51"/>
    </location>
</feature>
<evidence type="ECO:0000256" key="2">
    <source>
        <dbReference type="ARBA" id="ARBA00022692"/>
    </source>
</evidence>
<feature type="transmembrane region" description="Helical" evidence="5">
    <location>
        <begin position="176"/>
        <end position="194"/>
    </location>
</feature>
<evidence type="ECO:0000256" key="3">
    <source>
        <dbReference type="ARBA" id="ARBA00022989"/>
    </source>
</evidence>
<dbReference type="PANTHER" id="PTHR10037:SF62">
    <property type="entry name" value="SODIUM CHANNEL PROTEIN 60E"/>
    <property type="match status" value="1"/>
</dbReference>
<dbReference type="Gene3D" id="1.20.120.350">
    <property type="entry name" value="Voltage-gated potassium channels. Chain C"/>
    <property type="match status" value="1"/>
</dbReference>
<dbReference type="AlphaFoldDB" id="A0AA52HA71"/>
<reference evidence="7" key="1">
    <citation type="submission" date="2023-04" db="EMBL/GenBank/DDBJ databases">
        <title>Complete genome sequence of Temperatibacter marinus.</title>
        <authorList>
            <person name="Rong J.-C."/>
            <person name="Yi M.-L."/>
            <person name="Zhao Q."/>
        </authorList>
    </citation>
    <scope>NUCLEOTIDE SEQUENCE</scope>
    <source>
        <strain evidence="7">NBRC 110045</strain>
    </source>
</reference>
<keyword evidence="2 5" id="KW-0812">Transmembrane</keyword>
<dbReference type="EMBL" id="CP123872">
    <property type="protein sequence ID" value="WND03322.1"/>
    <property type="molecule type" value="Genomic_DNA"/>
</dbReference>
<evidence type="ECO:0000256" key="5">
    <source>
        <dbReference type="SAM" id="Phobius"/>
    </source>
</evidence>
<sequence>MLIMRGGGQSSGDQKPEEDSTLKTVKTIVDGKYFQGTIIGVILINAIILGLQTVRGFSAETQETLHILDQICLWIFVLELIIKLWVFRLSFFKTGGNIFDALIVGISFLPAQGGLTILRTFRIFRVLRLVTAIRSMRIVVTGLLAAIPGAASVGGLLLILFYIASVMATTLFGDRFVDWFGSIGASMYTLFQIMTLESWSMGIARPVISEYPYAWAFFIPFIILSTFTVLNLFIGIMVDAIGVAKEEDSHHQEKEDIIRHETHDIILEMSERLKSMEGELKALKEVNQPLLDEQKD</sequence>
<evidence type="ECO:0000256" key="1">
    <source>
        <dbReference type="ARBA" id="ARBA00004141"/>
    </source>
</evidence>
<dbReference type="Gene3D" id="1.10.287.70">
    <property type="match status" value="1"/>
</dbReference>
<feature type="transmembrane region" description="Helical" evidence="5">
    <location>
        <begin position="71"/>
        <end position="92"/>
    </location>
</feature>
<comment type="subcellular location">
    <subcellularLocation>
        <location evidence="1">Membrane</location>
        <topology evidence="1">Multi-pass membrane protein</topology>
    </subcellularLocation>
</comment>
<dbReference type="GO" id="GO:0005248">
    <property type="term" value="F:voltage-gated sodium channel activity"/>
    <property type="evidence" value="ECO:0007669"/>
    <property type="project" value="TreeGrafter"/>
</dbReference>
<evidence type="ECO:0000256" key="4">
    <source>
        <dbReference type="ARBA" id="ARBA00023136"/>
    </source>
</evidence>
<gene>
    <name evidence="7" type="ORF">QGN29_02925</name>
</gene>